<evidence type="ECO:0000313" key="3">
    <source>
        <dbReference type="Proteomes" id="UP000054823"/>
    </source>
</evidence>
<dbReference type="PROSITE" id="PS51257">
    <property type="entry name" value="PROKAR_LIPOPROTEIN"/>
    <property type="match status" value="1"/>
</dbReference>
<organism evidence="2 3">
    <name type="scientific">Shimia marina</name>
    <dbReference type="NCBI Taxonomy" id="321267"/>
    <lineage>
        <taxon>Bacteria</taxon>
        <taxon>Pseudomonadati</taxon>
        <taxon>Pseudomonadota</taxon>
        <taxon>Alphaproteobacteria</taxon>
        <taxon>Rhodobacterales</taxon>
        <taxon>Roseobacteraceae</taxon>
    </lineage>
</organism>
<dbReference type="Proteomes" id="UP000054823">
    <property type="component" value="Unassembled WGS sequence"/>
</dbReference>
<keyword evidence="1" id="KW-0732">Signal</keyword>
<proteinExistence type="predicted"/>
<feature type="signal peptide" evidence="1">
    <location>
        <begin position="1"/>
        <end position="25"/>
    </location>
</feature>
<gene>
    <name evidence="2" type="ORF">SHM7688_03755</name>
</gene>
<evidence type="ECO:0000313" key="2">
    <source>
        <dbReference type="EMBL" id="CUH54285.1"/>
    </source>
</evidence>
<dbReference type="EMBL" id="CYPW01000040">
    <property type="protein sequence ID" value="CUH54285.1"/>
    <property type="molecule type" value="Genomic_DNA"/>
</dbReference>
<accession>A0A0P1FGF6</accession>
<dbReference type="AlphaFoldDB" id="A0A0P1FGF6"/>
<keyword evidence="3" id="KW-1185">Reference proteome</keyword>
<reference evidence="2 3" key="1">
    <citation type="submission" date="2015-09" db="EMBL/GenBank/DDBJ databases">
        <authorList>
            <consortium name="Swine Surveillance"/>
        </authorList>
    </citation>
    <scope>NUCLEOTIDE SEQUENCE [LARGE SCALE GENOMIC DNA]</scope>
    <source>
        <strain evidence="2 3">CECT 7688</strain>
    </source>
</reference>
<sequence>MATFLRASLCTALIATLASCGSSTAPNIRSGPQTQLPYTPGPNTGYATPGLLAANAQNIGENLEALGISPTEVIDVVAPGASSNTDLSGAVALFQATCLRHTPNVETIAKAAAQQNMDVERPGPDQIFATNTEFSPSGGSSVQVNIASQYAYECAVTAITQDSVTKATAQNALFGTLGISHANGTSVTTINGKAYSLRHIQLPGAFGLIEHAFVLQAD</sequence>
<evidence type="ECO:0008006" key="4">
    <source>
        <dbReference type="Google" id="ProtNLM"/>
    </source>
</evidence>
<feature type="chain" id="PRO_5006062577" description="Lipoprotein" evidence="1">
    <location>
        <begin position="26"/>
        <end position="218"/>
    </location>
</feature>
<dbReference type="RefSeq" id="WP_058241420.1">
    <property type="nucleotide sequence ID" value="NZ_CYPW01000040.1"/>
</dbReference>
<protein>
    <recommendedName>
        <fullName evidence="4">Lipoprotein</fullName>
    </recommendedName>
</protein>
<name>A0A0P1FGF6_9RHOB</name>
<evidence type="ECO:0000256" key="1">
    <source>
        <dbReference type="SAM" id="SignalP"/>
    </source>
</evidence>